<dbReference type="Pfam" id="PF16916">
    <property type="entry name" value="ZT_dimer"/>
    <property type="match status" value="1"/>
</dbReference>
<evidence type="ECO:0000256" key="4">
    <source>
        <dbReference type="ARBA" id="ARBA00022692"/>
    </source>
</evidence>
<dbReference type="PANTHER" id="PTHR43840:SF15">
    <property type="entry name" value="MITOCHONDRIAL METAL TRANSPORTER 1-RELATED"/>
    <property type="match status" value="1"/>
</dbReference>
<gene>
    <name evidence="11" type="ORF">ACFOZ4_08005</name>
</gene>
<dbReference type="Proteomes" id="UP001595816">
    <property type="component" value="Unassembled WGS sequence"/>
</dbReference>
<evidence type="ECO:0000256" key="6">
    <source>
        <dbReference type="ARBA" id="ARBA00023136"/>
    </source>
</evidence>
<dbReference type="Gene3D" id="3.30.70.1350">
    <property type="entry name" value="Cation efflux protein, cytoplasmic domain"/>
    <property type="match status" value="1"/>
</dbReference>
<dbReference type="RefSeq" id="WP_275978263.1">
    <property type="nucleotide sequence ID" value="NZ_JAMZDZ010000001.1"/>
</dbReference>
<comment type="similarity">
    <text evidence="2">Belongs to the cation diffusion facilitator (CDF) transporter (TC 2.A.4) family.</text>
</comment>
<reference evidence="12" key="1">
    <citation type="journal article" date="2019" name="Int. J. Syst. Evol. Microbiol.">
        <title>The Global Catalogue of Microorganisms (GCM) 10K type strain sequencing project: providing services to taxonomists for standard genome sequencing and annotation.</title>
        <authorList>
            <consortium name="The Broad Institute Genomics Platform"/>
            <consortium name="The Broad Institute Genome Sequencing Center for Infectious Disease"/>
            <person name="Wu L."/>
            <person name="Ma J."/>
        </authorList>
    </citation>
    <scope>NUCLEOTIDE SEQUENCE [LARGE SCALE GENOMIC DNA]</scope>
    <source>
        <strain evidence="12">CGMCC 4.7289</strain>
    </source>
</reference>
<evidence type="ECO:0000313" key="12">
    <source>
        <dbReference type="Proteomes" id="UP001595816"/>
    </source>
</evidence>
<dbReference type="Pfam" id="PF01545">
    <property type="entry name" value="Cation_efflux"/>
    <property type="match status" value="1"/>
</dbReference>
<feature type="compositionally biased region" description="Basic and acidic residues" evidence="7">
    <location>
        <begin position="1"/>
        <end position="133"/>
    </location>
</feature>
<evidence type="ECO:0000256" key="7">
    <source>
        <dbReference type="SAM" id="MobiDB-lite"/>
    </source>
</evidence>
<accession>A0ABV8LHZ7</accession>
<evidence type="ECO:0000256" key="5">
    <source>
        <dbReference type="ARBA" id="ARBA00022989"/>
    </source>
</evidence>
<feature type="region of interest" description="Disordered" evidence="7">
    <location>
        <begin position="1"/>
        <end position="138"/>
    </location>
</feature>
<evidence type="ECO:0000259" key="10">
    <source>
        <dbReference type="Pfam" id="PF16916"/>
    </source>
</evidence>
<feature type="transmembrane region" description="Helical" evidence="8">
    <location>
        <begin position="171"/>
        <end position="195"/>
    </location>
</feature>
<dbReference type="EMBL" id="JBHSAY010000005">
    <property type="protein sequence ID" value="MFC4130545.1"/>
    <property type="molecule type" value="Genomic_DNA"/>
</dbReference>
<feature type="domain" description="Cation efflux protein transmembrane" evidence="9">
    <location>
        <begin position="171"/>
        <end position="363"/>
    </location>
</feature>
<feature type="transmembrane region" description="Helical" evidence="8">
    <location>
        <begin position="314"/>
        <end position="332"/>
    </location>
</feature>
<keyword evidence="12" id="KW-1185">Reference proteome</keyword>
<proteinExistence type="inferred from homology"/>
<feature type="transmembrane region" description="Helical" evidence="8">
    <location>
        <begin position="338"/>
        <end position="355"/>
    </location>
</feature>
<keyword evidence="6 8" id="KW-0472">Membrane</keyword>
<evidence type="ECO:0000256" key="1">
    <source>
        <dbReference type="ARBA" id="ARBA00004141"/>
    </source>
</evidence>
<dbReference type="InterPro" id="IPR027469">
    <property type="entry name" value="Cation_efflux_TMD_sf"/>
</dbReference>
<dbReference type="InterPro" id="IPR050291">
    <property type="entry name" value="CDF_Transporter"/>
</dbReference>
<dbReference type="InterPro" id="IPR027470">
    <property type="entry name" value="Cation_efflux_CTD"/>
</dbReference>
<keyword evidence="4 8" id="KW-0812">Transmembrane</keyword>
<feature type="region of interest" description="Disordered" evidence="7">
    <location>
        <begin position="441"/>
        <end position="469"/>
    </location>
</feature>
<evidence type="ECO:0000313" key="11">
    <source>
        <dbReference type="EMBL" id="MFC4130545.1"/>
    </source>
</evidence>
<feature type="transmembrane region" description="Helical" evidence="8">
    <location>
        <begin position="271"/>
        <end position="293"/>
    </location>
</feature>
<evidence type="ECO:0000259" key="9">
    <source>
        <dbReference type="Pfam" id="PF01545"/>
    </source>
</evidence>
<comment type="caution">
    <text evidence="11">The sequence shown here is derived from an EMBL/GenBank/DDBJ whole genome shotgun (WGS) entry which is preliminary data.</text>
</comment>
<organism evidence="11 12">
    <name type="scientific">Hamadaea flava</name>
    <dbReference type="NCBI Taxonomy" id="1742688"/>
    <lineage>
        <taxon>Bacteria</taxon>
        <taxon>Bacillati</taxon>
        <taxon>Actinomycetota</taxon>
        <taxon>Actinomycetes</taxon>
        <taxon>Micromonosporales</taxon>
        <taxon>Micromonosporaceae</taxon>
        <taxon>Hamadaea</taxon>
    </lineage>
</organism>
<dbReference type="SUPFAM" id="SSF160240">
    <property type="entry name" value="Cation efflux protein cytoplasmic domain-like"/>
    <property type="match status" value="1"/>
</dbReference>
<evidence type="ECO:0000256" key="3">
    <source>
        <dbReference type="ARBA" id="ARBA00022448"/>
    </source>
</evidence>
<evidence type="ECO:0000256" key="2">
    <source>
        <dbReference type="ARBA" id="ARBA00008114"/>
    </source>
</evidence>
<sequence>MSGSHEHDHNSPLREHDRAHDGDHDHPGEHDHNSPLREHDHAHDGDHEHGEHGHGQGHGHDHGHDDHEYGEHGHGHDEHGHGHDEHEHGHDEHEHGHDEHGHGHDEHEHGHDEHGHGHGHGEHGHGHGEHEHGGGGLWHRLTHFLTPHSHDTAAKVDSAMETSREGLRASWISLGVLGVTAILQAIVVVLSGSVALLGDTLHNVADALTAVPLGIAFVLGRRRPTRRYTYGYGRAEDLAGIVIVVFIAASAVVAGYEAVRRLLNPAEVSHLWVVAVAALIGFAGNELVARYRISVGRRIGSAALVADGLHARTDGFTSLAVLLGAGGVAIGWSWADPVVGLLITVAILFVLKDAAREVYRRLMDAVDPDLVDKVSAVLVETPGVTGVGDVHLRWIGHQLRAECEISVDPSLTIARAHAIAVDAEHRLIHAVPRLTRAFVHADPDGDEHQHDELAHHRENGHGRRTAKTH</sequence>
<protein>
    <submittedName>
        <fullName evidence="11">Cation diffusion facilitator family transporter</fullName>
    </submittedName>
</protein>
<dbReference type="NCBIfam" id="TIGR01297">
    <property type="entry name" value="CDF"/>
    <property type="match status" value="1"/>
</dbReference>
<name>A0ABV8LHZ7_9ACTN</name>
<keyword evidence="3" id="KW-0813">Transport</keyword>
<dbReference type="InterPro" id="IPR002524">
    <property type="entry name" value="Cation_efflux"/>
</dbReference>
<dbReference type="InterPro" id="IPR058533">
    <property type="entry name" value="Cation_efflux_TM"/>
</dbReference>
<dbReference type="SUPFAM" id="SSF161111">
    <property type="entry name" value="Cation efflux protein transmembrane domain-like"/>
    <property type="match status" value="1"/>
</dbReference>
<dbReference type="InterPro" id="IPR036837">
    <property type="entry name" value="Cation_efflux_CTD_sf"/>
</dbReference>
<feature type="compositionally biased region" description="Basic and acidic residues" evidence="7">
    <location>
        <begin position="441"/>
        <end position="461"/>
    </location>
</feature>
<dbReference type="PANTHER" id="PTHR43840">
    <property type="entry name" value="MITOCHONDRIAL METAL TRANSPORTER 1-RELATED"/>
    <property type="match status" value="1"/>
</dbReference>
<comment type="subcellular location">
    <subcellularLocation>
        <location evidence="1">Membrane</location>
        <topology evidence="1">Multi-pass membrane protein</topology>
    </subcellularLocation>
</comment>
<feature type="domain" description="Cation efflux protein cytoplasmic" evidence="10">
    <location>
        <begin position="367"/>
        <end position="443"/>
    </location>
</feature>
<feature type="transmembrane region" description="Helical" evidence="8">
    <location>
        <begin position="239"/>
        <end position="259"/>
    </location>
</feature>
<feature type="transmembrane region" description="Helical" evidence="8">
    <location>
        <begin position="201"/>
        <end position="219"/>
    </location>
</feature>
<dbReference type="Gene3D" id="1.20.1510.10">
    <property type="entry name" value="Cation efflux protein transmembrane domain"/>
    <property type="match status" value="1"/>
</dbReference>
<evidence type="ECO:0000256" key="8">
    <source>
        <dbReference type="SAM" id="Phobius"/>
    </source>
</evidence>
<keyword evidence="5 8" id="KW-1133">Transmembrane helix</keyword>